<proteinExistence type="predicted"/>
<organism evidence="1 2">
    <name type="scientific">Symbiodinium microadriaticum</name>
    <name type="common">Dinoflagellate</name>
    <name type="synonym">Zooxanthella microadriatica</name>
    <dbReference type="NCBI Taxonomy" id="2951"/>
    <lineage>
        <taxon>Eukaryota</taxon>
        <taxon>Sar</taxon>
        <taxon>Alveolata</taxon>
        <taxon>Dinophyceae</taxon>
        <taxon>Suessiales</taxon>
        <taxon>Symbiodiniaceae</taxon>
        <taxon>Symbiodinium</taxon>
    </lineage>
</organism>
<keyword evidence="2" id="KW-1185">Reference proteome</keyword>
<dbReference type="AlphaFoldDB" id="A0A1Q9DZE2"/>
<accession>A0A1Q9DZE2</accession>
<evidence type="ECO:0000313" key="2">
    <source>
        <dbReference type="Proteomes" id="UP000186817"/>
    </source>
</evidence>
<reference evidence="1 2" key="1">
    <citation type="submission" date="2016-02" db="EMBL/GenBank/DDBJ databases">
        <title>Genome analysis of coral dinoflagellate symbionts highlights evolutionary adaptations to a symbiotic lifestyle.</title>
        <authorList>
            <person name="Aranda M."/>
            <person name="Li Y."/>
            <person name="Liew Y.J."/>
            <person name="Baumgarten S."/>
            <person name="Simakov O."/>
            <person name="Wilson M."/>
            <person name="Piel J."/>
            <person name="Ashoor H."/>
            <person name="Bougouffa S."/>
            <person name="Bajic V.B."/>
            <person name="Ryu T."/>
            <person name="Ravasi T."/>
            <person name="Bayer T."/>
            <person name="Micklem G."/>
            <person name="Kim H."/>
            <person name="Bhak J."/>
            <person name="Lajeunesse T.C."/>
            <person name="Voolstra C.R."/>
        </authorList>
    </citation>
    <scope>NUCLEOTIDE SEQUENCE [LARGE SCALE GENOMIC DNA]</scope>
    <source>
        <strain evidence="1 2">CCMP2467</strain>
    </source>
</reference>
<comment type="caution">
    <text evidence="1">The sequence shown here is derived from an EMBL/GenBank/DDBJ whole genome shotgun (WGS) entry which is preliminary data.</text>
</comment>
<name>A0A1Q9DZE2_SYMMI</name>
<dbReference type="Proteomes" id="UP000186817">
    <property type="component" value="Unassembled WGS sequence"/>
</dbReference>
<dbReference type="EMBL" id="LSRX01000323">
    <property type="protein sequence ID" value="OLQ00546.1"/>
    <property type="molecule type" value="Genomic_DNA"/>
</dbReference>
<sequence>MASTNDTIWAASGGLAPDDRMLPGWKWTTMRSSTYLLHYGFHDFCTHCWPRGDRHSHVRSDGGHSFLDAAARHEESYESCWEELIAKSSLRSNGKLSILCTCQVSLLLCKAAFWSLISFCKISRLDRTSWLHQPSFRASRKAV</sequence>
<evidence type="ECO:0000313" key="1">
    <source>
        <dbReference type="EMBL" id="OLQ00546.1"/>
    </source>
</evidence>
<gene>
    <name evidence="1" type="ORF">AK812_SmicGene16792</name>
</gene>
<protein>
    <submittedName>
        <fullName evidence="1">Uncharacterized protein</fullName>
    </submittedName>
</protein>